<comment type="subcellular location">
    <subcellularLocation>
        <location evidence="1">Membrane</location>
        <topology evidence="1">Multi-pass membrane protein</topology>
    </subcellularLocation>
</comment>
<proteinExistence type="predicted"/>
<comment type="caution">
    <text evidence="7">The sequence shown here is derived from an EMBL/GenBank/DDBJ whole genome shotgun (WGS) entry which is preliminary data.</text>
</comment>
<feature type="transmembrane region" description="Helical" evidence="6">
    <location>
        <begin position="82"/>
        <end position="102"/>
    </location>
</feature>
<evidence type="ECO:0000256" key="4">
    <source>
        <dbReference type="ARBA" id="ARBA00023136"/>
    </source>
</evidence>
<feature type="transmembrane region" description="Helical" evidence="6">
    <location>
        <begin position="199"/>
        <end position="219"/>
    </location>
</feature>
<dbReference type="PANTHER" id="PTHR31465">
    <property type="entry name" value="PROTEIN RTA1-RELATED"/>
    <property type="match status" value="1"/>
</dbReference>
<keyword evidence="3 6" id="KW-1133">Transmembrane helix</keyword>
<dbReference type="Proteomes" id="UP001629113">
    <property type="component" value="Unassembled WGS sequence"/>
</dbReference>
<keyword evidence="4 6" id="KW-0472">Membrane</keyword>
<evidence type="ECO:0000256" key="6">
    <source>
        <dbReference type="SAM" id="Phobius"/>
    </source>
</evidence>
<evidence type="ECO:0000256" key="2">
    <source>
        <dbReference type="ARBA" id="ARBA00022692"/>
    </source>
</evidence>
<protein>
    <submittedName>
        <fullName evidence="7">RTA1 domain-containing protein</fullName>
    </submittedName>
</protein>
<feature type="compositionally biased region" description="Basic residues" evidence="5">
    <location>
        <begin position="325"/>
        <end position="335"/>
    </location>
</feature>
<dbReference type="EMBL" id="JBFCZG010000001">
    <property type="protein sequence ID" value="KAL3427028.1"/>
    <property type="molecule type" value="Genomic_DNA"/>
</dbReference>
<evidence type="ECO:0000256" key="1">
    <source>
        <dbReference type="ARBA" id="ARBA00004141"/>
    </source>
</evidence>
<evidence type="ECO:0000313" key="8">
    <source>
        <dbReference type="Proteomes" id="UP001629113"/>
    </source>
</evidence>
<evidence type="ECO:0000313" key="7">
    <source>
        <dbReference type="EMBL" id="KAL3427028.1"/>
    </source>
</evidence>
<name>A0ABR4PUZ0_9HELO</name>
<feature type="transmembrane region" description="Helical" evidence="6">
    <location>
        <begin position="234"/>
        <end position="254"/>
    </location>
</feature>
<evidence type="ECO:0000256" key="3">
    <source>
        <dbReference type="ARBA" id="ARBA00022989"/>
    </source>
</evidence>
<feature type="transmembrane region" description="Helical" evidence="6">
    <location>
        <begin position="20"/>
        <end position="37"/>
    </location>
</feature>
<feature type="transmembrane region" description="Helical" evidence="6">
    <location>
        <begin position="49"/>
        <end position="70"/>
    </location>
</feature>
<feature type="transmembrane region" description="Helical" evidence="6">
    <location>
        <begin position="157"/>
        <end position="178"/>
    </location>
</feature>
<accession>A0ABR4PUZ0</accession>
<gene>
    <name evidence="7" type="ORF">PVAG01_00537</name>
</gene>
<feature type="region of interest" description="Disordered" evidence="5">
    <location>
        <begin position="300"/>
        <end position="350"/>
    </location>
</feature>
<feature type="transmembrane region" description="Helical" evidence="6">
    <location>
        <begin position="123"/>
        <end position="145"/>
    </location>
</feature>
<dbReference type="InterPro" id="IPR007568">
    <property type="entry name" value="RTA1"/>
</dbReference>
<organism evidence="7 8">
    <name type="scientific">Phlyctema vagabunda</name>
    <dbReference type="NCBI Taxonomy" id="108571"/>
    <lineage>
        <taxon>Eukaryota</taxon>
        <taxon>Fungi</taxon>
        <taxon>Dikarya</taxon>
        <taxon>Ascomycota</taxon>
        <taxon>Pezizomycotina</taxon>
        <taxon>Leotiomycetes</taxon>
        <taxon>Helotiales</taxon>
        <taxon>Dermateaceae</taxon>
        <taxon>Phlyctema</taxon>
    </lineage>
</organism>
<keyword evidence="2 6" id="KW-0812">Transmembrane</keyword>
<dbReference type="PANTHER" id="PTHR31465:SF15">
    <property type="entry name" value="LIPID TRANSPORTER ATNI-RELATED"/>
    <property type="match status" value="1"/>
</dbReference>
<keyword evidence="8" id="KW-1185">Reference proteome</keyword>
<reference evidence="7 8" key="1">
    <citation type="submission" date="2024-06" db="EMBL/GenBank/DDBJ databases">
        <title>Complete genome of Phlyctema vagabunda strain 19-DSS-EL-015.</title>
        <authorList>
            <person name="Fiorenzani C."/>
        </authorList>
    </citation>
    <scope>NUCLEOTIDE SEQUENCE [LARGE SCALE GENOMIC DNA]</scope>
    <source>
        <strain evidence="7 8">19-DSS-EL-015</strain>
    </source>
</reference>
<evidence type="ECO:0000256" key="5">
    <source>
        <dbReference type="SAM" id="MobiDB-lite"/>
    </source>
</evidence>
<sequence>MGRVCLPPDDPDNQWGFCPSFNAAIAFTCIFGLLTLLHLGQGFYHGKAFCWVIVMTASWETVGLAFRVLASTDQSKSVYQTTSQILVLLAPLWLNAFVYMVFGRAVYYWLPGKRIGKLKARTLTKYFVWLDVVIFCVQATGGSLLDSDDAQTAKNGLYIYQGGLGMQQTVVVIFWGMLVYFRKEVLAHGKARDTSWAPLIYTLALALLFITVRIIFRFIEFNSGTEGRIPTHEVYFYLLEATPMSLALAIFVLIHPGRFLVGPESEFSKLVTEKGRRRWWCLGRRRRTKIDPDFELDDRATRKRSSVPRESWREPLVPPLPPRPSRSHHRRHSRRDRPAKSHDYQTSSTH</sequence>
<dbReference type="Pfam" id="PF04479">
    <property type="entry name" value="RTA1"/>
    <property type="match status" value="1"/>
</dbReference>